<name>A0A9D4RPV8_DREPO</name>
<dbReference type="AlphaFoldDB" id="A0A9D4RPV8"/>
<evidence type="ECO:0000313" key="1">
    <source>
        <dbReference type="EMBL" id="KAH3877021.1"/>
    </source>
</evidence>
<proteinExistence type="predicted"/>
<protein>
    <submittedName>
        <fullName evidence="1">Uncharacterized protein</fullName>
    </submittedName>
</protein>
<comment type="caution">
    <text evidence="1">The sequence shown here is derived from an EMBL/GenBank/DDBJ whole genome shotgun (WGS) entry which is preliminary data.</text>
</comment>
<dbReference type="EMBL" id="JAIWYP010000001">
    <property type="protein sequence ID" value="KAH3877021.1"/>
    <property type="molecule type" value="Genomic_DNA"/>
</dbReference>
<reference evidence="1" key="2">
    <citation type="submission" date="2020-11" db="EMBL/GenBank/DDBJ databases">
        <authorList>
            <person name="McCartney M.A."/>
            <person name="Auch B."/>
            <person name="Kono T."/>
            <person name="Mallez S."/>
            <person name="Becker A."/>
            <person name="Gohl D.M."/>
            <person name="Silverstein K.A.T."/>
            <person name="Koren S."/>
            <person name="Bechman K.B."/>
            <person name="Herman A."/>
            <person name="Abrahante J.E."/>
            <person name="Garbe J."/>
        </authorList>
    </citation>
    <scope>NUCLEOTIDE SEQUENCE</scope>
    <source>
        <strain evidence="1">Duluth1</strain>
        <tissue evidence="1">Whole animal</tissue>
    </source>
</reference>
<keyword evidence="2" id="KW-1185">Reference proteome</keyword>
<gene>
    <name evidence="1" type="ORF">DPMN_000875</name>
</gene>
<organism evidence="1 2">
    <name type="scientific">Dreissena polymorpha</name>
    <name type="common">Zebra mussel</name>
    <name type="synonym">Mytilus polymorpha</name>
    <dbReference type="NCBI Taxonomy" id="45954"/>
    <lineage>
        <taxon>Eukaryota</taxon>
        <taxon>Metazoa</taxon>
        <taxon>Spiralia</taxon>
        <taxon>Lophotrochozoa</taxon>
        <taxon>Mollusca</taxon>
        <taxon>Bivalvia</taxon>
        <taxon>Autobranchia</taxon>
        <taxon>Heteroconchia</taxon>
        <taxon>Euheterodonta</taxon>
        <taxon>Imparidentia</taxon>
        <taxon>Neoheterodontei</taxon>
        <taxon>Myida</taxon>
        <taxon>Dreissenoidea</taxon>
        <taxon>Dreissenidae</taxon>
        <taxon>Dreissena</taxon>
    </lineage>
</organism>
<reference evidence="1" key="1">
    <citation type="journal article" date="2019" name="bioRxiv">
        <title>The Genome of the Zebra Mussel, Dreissena polymorpha: A Resource for Invasive Species Research.</title>
        <authorList>
            <person name="McCartney M.A."/>
            <person name="Auch B."/>
            <person name="Kono T."/>
            <person name="Mallez S."/>
            <person name="Zhang Y."/>
            <person name="Obille A."/>
            <person name="Becker A."/>
            <person name="Abrahante J.E."/>
            <person name="Garbe J."/>
            <person name="Badalamenti J.P."/>
            <person name="Herman A."/>
            <person name="Mangelson H."/>
            <person name="Liachko I."/>
            <person name="Sullivan S."/>
            <person name="Sone E.D."/>
            <person name="Koren S."/>
            <person name="Silverstein K.A.T."/>
            <person name="Beckman K.B."/>
            <person name="Gohl D.M."/>
        </authorList>
    </citation>
    <scope>NUCLEOTIDE SEQUENCE</scope>
    <source>
        <strain evidence="1">Duluth1</strain>
        <tissue evidence="1">Whole animal</tissue>
    </source>
</reference>
<sequence>MAGDINSTNLPVSTKICLVNLALFPIPIFQDSPIHKFLFWVAISVLQLDEVSLYAAGLSLLEQNLHTLDNIGILDNDVRLNNIKHII</sequence>
<dbReference type="Proteomes" id="UP000828390">
    <property type="component" value="Unassembled WGS sequence"/>
</dbReference>
<accession>A0A9D4RPV8</accession>
<evidence type="ECO:0000313" key="2">
    <source>
        <dbReference type="Proteomes" id="UP000828390"/>
    </source>
</evidence>